<gene>
    <name evidence="4" type="ORF">Goshw_005564</name>
</gene>
<dbReference type="AlphaFoldDB" id="A0A7J9LE78"/>
<dbReference type="Pfam" id="PF02536">
    <property type="entry name" value="mTERF"/>
    <property type="match status" value="1"/>
</dbReference>
<keyword evidence="2" id="KW-0804">Transcription</keyword>
<name>A0A7J9LE78_GOSSC</name>
<dbReference type="InterPro" id="IPR003690">
    <property type="entry name" value="MTERF"/>
</dbReference>
<dbReference type="OrthoDB" id="998713at2759"/>
<keyword evidence="5" id="KW-1185">Reference proteome</keyword>
<dbReference type="SMART" id="SM00733">
    <property type="entry name" value="Mterf"/>
    <property type="match status" value="4"/>
</dbReference>
<evidence type="ECO:0000313" key="4">
    <source>
        <dbReference type="EMBL" id="MBA0856971.1"/>
    </source>
</evidence>
<evidence type="ECO:0000256" key="3">
    <source>
        <dbReference type="ARBA" id="ARBA00022946"/>
    </source>
</evidence>
<dbReference type="PANTHER" id="PTHR13068:SF204">
    <property type="entry name" value="TRANSCRIPTION TERMINATION FACTOR FAMILY PROTEIN, PUTATIVE ISOFORM 1-RELATED"/>
    <property type="match status" value="1"/>
</dbReference>
<accession>A0A7J9LE78</accession>
<keyword evidence="3" id="KW-0809">Transit peptide</keyword>
<dbReference type="GO" id="GO:0003676">
    <property type="term" value="F:nucleic acid binding"/>
    <property type="evidence" value="ECO:0007669"/>
    <property type="project" value="InterPro"/>
</dbReference>
<proteinExistence type="inferred from homology"/>
<comment type="similarity">
    <text evidence="1">Belongs to the mTERF family.</text>
</comment>
<protein>
    <submittedName>
        <fullName evidence="4">Uncharacterized protein</fullName>
    </submittedName>
</protein>
<dbReference type="Gene3D" id="1.25.70.10">
    <property type="entry name" value="Transcription termination factor 3, mitochondrial"/>
    <property type="match status" value="1"/>
</dbReference>
<comment type="caution">
    <text evidence="4">The sequence shown here is derived from an EMBL/GenBank/DDBJ whole genome shotgun (WGS) entry which is preliminary data.</text>
</comment>
<keyword evidence="2" id="KW-0806">Transcription termination</keyword>
<dbReference type="Proteomes" id="UP000593576">
    <property type="component" value="Unassembled WGS sequence"/>
</dbReference>
<evidence type="ECO:0000256" key="1">
    <source>
        <dbReference type="ARBA" id="ARBA00007692"/>
    </source>
</evidence>
<sequence>MNKPDSVIALLKNHGFSKTQIATLIKRRPCVLASDVEKTLLPKITFLNSKGISSSDLAKCLSKCPSPLILSLENRIIPSFNFLCDLLQSNTDILGVLNLFPRMLLYDFDSCILPDSNVLRQNGVPELNIVKGFRRVPKTFFYTPIQFKEIVEKVKQMGFSPERFTFILAVTVLASEGRIKALMDFLVNVMGFKASFVAKQPYLLGLSLEKRIVPRGLFVKDLISKGLLAKVSGLTTVFASSEKVFLQRFVYCYEEKASELLKLYNEKLNLAAGEKLKTPKL</sequence>
<organism evidence="4 5">
    <name type="scientific">Gossypium schwendimanii</name>
    <name type="common">Cotton</name>
    <dbReference type="NCBI Taxonomy" id="34291"/>
    <lineage>
        <taxon>Eukaryota</taxon>
        <taxon>Viridiplantae</taxon>
        <taxon>Streptophyta</taxon>
        <taxon>Embryophyta</taxon>
        <taxon>Tracheophyta</taxon>
        <taxon>Spermatophyta</taxon>
        <taxon>Magnoliopsida</taxon>
        <taxon>eudicotyledons</taxon>
        <taxon>Gunneridae</taxon>
        <taxon>Pentapetalae</taxon>
        <taxon>rosids</taxon>
        <taxon>malvids</taxon>
        <taxon>Malvales</taxon>
        <taxon>Malvaceae</taxon>
        <taxon>Malvoideae</taxon>
        <taxon>Gossypium</taxon>
    </lineage>
</organism>
<reference evidence="4 5" key="1">
    <citation type="journal article" date="2019" name="Genome Biol. Evol.">
        <title>Insights into the evolution of the New World diploid cottons (Gossypium, subgenus Houzingenia) based on genome sequencing.</title>
        <authorList>
            <person name="Grover C.E."/>
            <person name="Arick M.A. 2nd"/>
            <person name="Thrash A."/>
            <person name="Conover J.L."/>
            <person name="Sanders W.S."/>
            <person name="Peterson D.G."/>
            <person name="Frelichowski J.E."/>
            <person name="Scheffler J.A."/>
            <person name="Scheffler B.E."/>
            <person name="Wendel J.F."/>
        </authorList>
    </citation>
    <scope>NUCLEOTIDE SEQUENCE [LARGE SCALE GENOMIC DNA]</scope>
    <source>
        <strain evidence="4">1</strain>
        <tissue evidence="4">Leaf</tissue>
    </source>
</reference>
<dbReference type="GO" id="GO:0006353">
    <property type="term" value="P:DNA-templated transcription termination"/>
    <property type="evidence" value="ECO:0007669"/>
    <property type="project" value="UniProtKB-KW"/>
</dbReference>
<evidence type="ECO:0000313" key="5">
    <source>
        <dbReference type="Proteomes" id="UP000593576"/>
    </source>
</evidence>
<evidence type="ECO:0000256" key="2">
    <source>
        <dbReference type="ARBA" id="ARBA00022472"/>
    </source>
</evidence>
<dbReference type="EMBL" id="JABFAF010000006">
    <property type="protein sequence ID" value="MBA0856971.1"/>
    <property type="molecule type" value="Genomic_DNA"/>
</dbReference>
<keyword evidence="2" id="KW-0805">Transcription regulation</keyword>
<dbReference type="InterPro" id="IPR038538">
    <property type="entry name" value="MTERF_sf"/>
</dbReference>
<dbReference type="PANTHER" id="PTHR13068">
    <property type="entry name" value="CGI-12 PROTEIN-RELATED"/>
    <property type="match status" value="1"/>
</dbReference>